<keyword evidence="3" id="KW-1185">Reference proteome</keyword>
<dbReference type="PATRIC" id="fig|1227493.4.peg.2464"/>
<evidence type="ECO:0000313" key="3">
    <source>
        <dbReference type="Proteomes" id="UP000011519"/>
    </source>
</evidence>
<dbReference type="Gene3D" id="3.40.630.100">
    <property type="entry name" value="Poly-gamma-glutamate hydrolase, zinc-binding motif"/>
    <property type="match status" value="1"/>
</dbReference>
<feature type="region of interest" description="Disordered" evidence="1">
    <location>
        <begin position="1"/>
        <end position="32"/>
    </location>
</feature>
<evidence type="ECO:0000256" key="1">
    <source>
        <dbReference type="SAM" id="MobiDB-lite"/>
    </source>
</evidence>
<feature type="compositionally biased region" description="Basic and acidic residues" evidence="1">
    <location>
        <begin position="1"/>
        <end position="11"/>
    </location>
</feature>
<dbReference type="AlphaFoldDB" id="L9ZYS5"/>
<sequence length="638" mass="73385">MSSAARERLGDADIASPVEYKPSSETSGRTYPKPTIEYAKTKWDNVGDEFAVRLSKGFFEHSEYQIDQLKSREDNIWIERSDTKQANCFGYWAQHDQDGFWPSIRMGSNARERLGHVDTGTQCEVKKFTGIWPRMGVALSDWGEEVGNALLCGINEKTAAKLGVEKGDMVTVRSRAFNQKRVFQVHRVYSDHETDRMRAVMRTARWGRHRFTNADGASVKNDSPRFTSPSEPDEVDKLTEDDVIGLDVEIEPFEPEEGQKYVGVSQARSEWDFSMTNERVFFHEELVDEFNILTKFDGEPIDRSFEPEEANVTEGWDNLRLHHADYPDDRYQAYTAYGTYSDDREVPRIRMTWFARRHLNNPEYDDEVFDKGQWDQDRHGVPRSFVVQLDTDTEYQVPNPDLRKPDIDEPALRNSTGTVEQEVQAIAEQGLPHANVYHPTVYEEEESAEWYKDSPDKRFLPFAPHGGDTEWRTSRICYYIAQELDTPYWIHEGYRETIGSSFDRWHTTSSDMRNGYPAIEALGFDWDYSLSIHGFTADGILVGGLLDQELRETYGGYLVEALPDEDVHVYGDDHPSWAESFAGTNPRNITNEFTNGGERNGRGGIQLELPSSVRTEQCKWVDVAEATIAFYRQEMNIE</sequence>
<comment type="caution">
    <text evidence="2">The sequence shown here is derived from an EMBL/GenBank/DDBJ whole genome shotgun (WGS) entry which is preliminary data.</text>
</comment>
<evidence type="ECO:0000313" key="2">
    <source>
        <dbReference type="EMBL" id="ELY90293.1"/>
    </source>
</evidence>
<feature type="compositionally biased region" description="Polar residues" evidence="1">
    <location>
        <begin position="220"/>
        <end position="230"/>
    </location>
</feature>
<organism evidence="2 3">
    <name type="scientific">Natrialba hulunbeirensis JCM 10989</name>
    <dbReference type="NCBI Taxonomy" id="1227493"/>
    <lineage>
        <taxon>Archaea</taxon>
        <taxon>Methanobacteriati</taxon>
        <taxon>Methanobacteriota</taxon>
        <taxon>Stenosarchaea group</taxon>
        <taxon>Halobacteria</taxon>
        <taxon>Halobacteriales</taxon>
        <taxon>Natrialbaceae</taxon>
        <taxon>Natrialba</taxon>
    </lineage>
</organism>
<protein>
    <submittedName>
        <fullName evidence="2">Uncharacterized protein</fullName>
    </submittedName>
</protein>
<gene>
    <name evidence="2" type="ORF">C483_12313</name>
</gene>
<proteinExistence type="predicted"/>
<dbReference type="InterPro" id="IPR008585">
    <property type="entry name" value="Gamma_PGA_hydro"/>
</dbReference>
<dbReference type="InterPro" id="IPR038128">
    <property type="entry name" value="Gamma_PGA_hydro_sf"/>
</dbReference>
<feature type="region of interest" description="Disordered" evidence="1">
    <location>
        <begin position="214"/>
        <end position="235"/>
    </location>
</feature>
<dbReference type="Pfam" id="PF05908">
    <property type="entry name" value="Gamma_PGA_hydro"/>
    <property type="match status" value="1"/>
</dbReference>
<name>L9ZYS5_9EURY</name>
<reference evidence="2 3" key="1">
    <citation type="journal article" date="2014" name="PLoS Genet.">
        <title>Phylogenetically driven sequencing of extremely halophilic archaea reveals strategies for static and dynamic osmo-response.</title>
        <authorList>
            <person name="Becker E.A."/>
            <person name="Seitzer P.M."/>
            <person name="Tritt A."/>
            <person name="Larsen D."/>
            <person name="Krusor M."/>
            <person name="Yao A.I."/>
            <person name="Wu D."/>
            <person name="Madern D."/>
            <person name="Eisen J.A."/>
            <person name="Darling A.E."/>
            <person name="Facciotti M.T."/>
        </authorList>
    </citation>
    <scope>NUCLEOTIDE SEQUENCE [LARGE SCALE GENOMIC DNA]</scope>
    <source>
        <strain evidence="2 3">JCM 10989</strain>
    </source>
</reference>
<dbReference type="Proteomes" id="UP000011519">
    <property type="component" value="Unassembled WGS sequence"/>
</dbReference>
<dbReference type="EMBL" id="AOIM01000035">
    <property type="protein sequence ID" value="ELY90293.1"/>
    <property type="molecule type" value="Genomic_DNA"/>
</dbReference>
<accession>L9ZYS5</accession>